<sequence length="44" mass="5108">HVSAVISFRVTPKTKIDFVENRVIIKISVFSLIFHLFFTALMKN</sequence>
<dbReference type="Proteomes" id="UP000478052">
    <property type="component" value="Unassembled WGS sequence"/>
</dbReference>
<organism evidence="2 3">
    <name type="scientific">Aphis craccivora</name>
    <name type="common">Cowpea aphid</name>
    <dbReference type="NCBI Taxonomy" id="307492"/>
    <lineage>
        <taxon>Eukaryota</taxon>
        <taxon>Metazoa</taxon>
        <taxon>Ecdysozoa</taxon>
        <taxon>Arthropoda</taxon>
        <taxon>Hexapoda</taxon>
        <taxon>Insecta</taxon>
        <taxon>Pterygota</taxon>
        <taxon>Neoptera</taxon>
        <taxon>Paraneoptera</taxon>
        <taxon>Hemiptera</taxon>
        <taxon>Sternorrhyncha</taxon>
        <taxon>Aphidomorpha</taxon>
        <taxon>Aphidoidea</taxon>
        <taxon>Aphididae</taxon>
        <taxon>Aphidini</taxon>
        <taxon>Aphis</taxon>
        <taxon>Aphis</taxon>
    </lineage>
</organism>
<reference evidence="2 3" key="1">
    <citation type="submission" date="2019-08" db="EMBL/GenBank/DDBJ databases">
        <title>Whole genome of Aphis craccivora.</title>
        <authorList>
            <person name="Voronova N.V."/>
            <person name="Shulinski R.S."/>
            <person name="Bandarenka Y.V."/>
            <person name="Zhorov D.G."/>
            <person name="Warner D."/>
        </authorList>
    </citation>
    <scope>NUCLEOTIDE SEQUENCE [LARGE SCALE GENOMIC DNA]</scope>
    <source>
        <strain evidence="2">180601</strain>
        <tissue evidence="2">Whole Body</tissue>
    </source>
</reference>
<feature type="non-terminal residue" evidence="2">
    <location>
        <position position="1"/>
    </location>
</feature>
<dbReference type="AlphaFoldDB" id="A0A6G0VJ93"/>
<keyword evidence="3" id="KW-1185">Reference proteome</keyword>
<evidence type="ECO:0000256" key="1">
    <source>
        <dbReference type="SAM" id="Phobius"/>
    </source>
</evidence>
<keyword evidence="1" id="KW-1133">Transmembrane helix</keyword>
<dbReference type="EMBL" id="VUJU01016085">
    <property type="protein sequence ID" value="KAF0690985.1"/>
    <property type="molecule type" value="Genomic_DNA"/>
</dbReference>
<gene>
    <name evidence="2" type="ORF">FWK35_00034643</name>
</gene>
<evidence type="ECO:0000313" key="3">
    <source>
        <dbReference type="Proteomes" id="UP000478052"/>
    </source>
</evidence>
<comment type="caution">
    <text evidence="2">The sequence shown here is derived from an EMBL/GenBank/DDBJ whole genome shotgun (WGS) entry which is preliminary data.</text>
</comment>
<feature type="transmembrane region" description="Helical" evidence="1">
    <location>
        <begin position="23"/>
        <end position="42"/>
    </location>
</feature>
<protein>
    <submittedName>
        <fullName evidence="2">Uncharacterized protein</fullName>
    </submittedName>
</protein>
<accession>A0A6G0VJ93</accession>
<evidence type="ECO:0000313" key="2">
    <source>
        <dbReference type="EMBL" id="KAF0690985.1"/>
    </source>
</evidence>
<keyword evidence="1" id="KW-0812">Transmembrane</keyword>
<proteinExistence type="predicted"/>
<name>A0A6G0VJ93_APHCR</name>
<keyword evidence="1" id="KW-0472">Membrane</keyword>